<dbReference type="GO" id="GO:0045087">
    <property type="term" value="P:innate immune response"/>
    <property type="evidence" value="ECO:0007669"/>
    <property type="project" value="UniProtKB-KW"/>
</dbReference>
<dbReference type="PANTHER" id="PTHR31463:SF1">
    <property type="entry name" value="MACROPHAGE-EXPRESSED GENE 1 PROTEIN"/>
    <property type="match status" value="1"/>
</dbReference>
<evidence type="ECO:0000313" key="5">
    <source>
        <dbReference type="EMBL" id="CAH1797631.1"/>
    </source>
</evidence>
<protein>
    <recommendedName>
        <fullName evidence="4">MACPF domain-containing protein</fullName>
    </recommendedName>
</protein>
<comment type="caution">
    <text evidence="5">The sequence shown here is derived from an EMBL/GenBank/DDBJ whole genome shotgun (WGS) entry which is preliminary data.</text>
</comment>
<dbReference type="Proteomes" id="UP000749559">
    <property type="component" value="Unassembled WGS sequence"/>
</dbReference>
<keyword evidence="2" id="KW-0472">Membrane</keyword>
<dbReference type="PANTHER" id="PTHR31463">
    <property type="entry name" value="MACROPHAGE-EXPRESSED GENE 1 PROTEIN"/>
    <property type="match status" value="1"/>
</dbReference>
<accession>A0A8S4PUC7</accession>
<dbReference type="EMBL" id="CAIIXF020000010">
    <property type="protein sequence ID" value="CAH1797631.1"/>
    <property type="molecule type" value="Genomic_DNA"/>
</dbReference>
<feature type="compositionally biased region" description="Polar residues" evidence="1">
    <location>
        <begin position="792"/>
        <end position="804"/>
    </location>
</feature>
<dbReference type="OrthoDB" id="5950457at2759"/>
<dbReference type="GO" id="GO:0042742">
    <property type="term" value="P:defense response to bacterium"/>
    <property type="evidence" value="ECO:0007669"/>
    <property type="project" value="TreeGrafter"/>
</dbReference>
<sequence length="804" mass="88267">MGNTYRYKPTLACVVSALMLCVWCNGQLSNAAPSGNQKKYNGQDVCQSGEDHCKDANGESFTFNASPQRKVPEGDYRNCADSNGKIPQRLEALPGGAWDNLRNLDMGLVGKRNYSKCLTTEDENYLIPDGTFVIPLKKSNLETFAEVIEHWSNYTSMTSSSINADAHVLSFISGSFSSTHQRTKMHQYNEKSMTTRVQMRHLLYTVKLSMDIELERALQNRVLDIIGYLQDNRTNEAVYQTQLLVRDYGTHVITSVDVGAVLAQEDQIKRSFVYDHQNERSSIKASASADFFGKVGFSVGGGSASSEAMDKSYRSSRTFSRVITHGGPPFMSNFTLNDWERGLVNSLVAIDKAGDPLHYFITPDRFPGIPIPSVDRAAALIEQSIDRYYRINTRYGCTSMDSPNFSFEANLEDGSCELPLTNFTFGGVFQKCALMQQRSAGDICPELVQKNPLTGDFSCPPQYSEVLLHTGVKTKGEMRNECNDRCHDCGFLGLSTCCDRVCANVHYSTQAEYRTYWCVATGHVNVDSGFLFGGIYTTTSQNPLTKSEKCPVKFFPLKLGNGGCICVSDDYELGFRFSVPFAGLFSCTAGNPLVLSGNIVSKRSVDAPRSMMTYLSDAGPASWPHRCPPGYSQHMASIDDGCEIEYCVKVNALSTQGLTPIKRPPFIDPPYVNPNYTDTMMIIGPAGKAWEKNKSQEWRIVTEADAYKDYQKSSGSSEPLSGGAIAGKAIGVVVFVALVVIVIVLATKGRCTSCKRSGHSELRDDDHTPVMSAQGNTQQGTSRGGLYGATQDGATNANNQDPEA</sequence>
<feature type="chain" id="PRO_5035943881" description="MACPF domain-containing protein" evidence="3">
    <location>
        <begin position="27"/>
        <end position="804"/>
    </location>
</feature>
<dbReference type="GO" id="GO:0030670">
    <property type="term" value="C:phagocytic vesicle membrane"/>
    <property type="evidence" value="ECO:0007669"/>
    <property type="project" value="UniProtKB-SubCell"/>
</dbReference>
<dbReference type="PROSITE" id="PS51412">
    <property type="entry name" value="MACPF_2"/>
    <property type="match status" value="1"/>
</dbReference>
<feature type="domain" description="MACPF" evidence="4">
    <location>
        <begin position="69"/>
        <end position="392"/>
    </location>
</feature>
<evidence type="ECO:0000259" key="4">
    <source>
        <dbReference type="PROSITE" id="PS51412"/>
    </source>
</evidence>
<dbReference type="InterPro" id="IPR039707">
    <property type="entry name" value="MPEG1"/>
</dbReference>
<keyword evidence="2" id="KW-1133">Transmembrane helix</keyword>
<evidence type="ECO:0000313" key="6">
    <source>
        <dbReference type="Proteomes" id="UP000749559"/>
    </source>
</evidence>
<dbReference type="GO" id="GO:0002250">
    <property type="term" value="P:adaptive immune response"/>
    <property type="evidence" value="ECO:0007669"/>
    <property type="project" value="UniProtKB-KW"/>
</dbReference>
<feature type="signal peptide" evidence="3">
    <location>
        <begin position="1"/>
        <end position="26"/>
    </location>
</feature>
<feature type="compositionally biased region" description="Polar residues" evidence="1">
    <location>
        <begin position="771"/>
        <end position="781"/>
    </location>
</feature>
<feature type="compositionally biased region" description="Basic and acidic residues" evidence="1">
    <location>
        <begin position="758"/>
        <end position="768"/>
    </location>
</feature>
<dbReference type="AlphaFoldDB" id="A0A8S4PUC7"/>
<name>A0A8S4PUC7_OWEFU</name>
<dbReference type="Pfam" id="PF01823">
    <property type="entry name" value="MACPF"/>
    <property type="match status" value="1"/>
</dbReference>
<evidence type="ECO:0000256" key="1">
    <source>
        <dbReference type="SAM" id="MobiDB-lite"/>
    </source>
</evidence>
<reference evidence="5" key="1">
    <citation type="submission" date="2022-03" db="EMBL/GenBank/DDBJ databases">
        <authorList>
            <person name="Martin C."/>
        </authorList>
    </citation>
    <scope>NUCLEOTIDE SEQUENCE</scope>
</reference>
<gene>
    <name evidence="5" type="ORF">OFUS_LOCUS21879</name>
</gene>
<dbReference type="InterPro" id="IPR020864">
    <property type="entry name" value="MACPF"/>
</dbReference>
<dbReference type="CDD" id="cd22579">
    <property type="entry name" value="MPEG1_P2"/>
    <property type="match status" value="1"/>
</dbReference>
<keyword evidence="6" id="KW-1185">Reference proteome</keyword>
<proteinExistence type="predicted"/>
<keyword evidence="3" id="KW-0732">Signal</keyword>
<keyword evidence="2" id="KW-0812">Transmembrane</keyword>
<feature type="transmembrane region" description="Helical" evidence="2">
    <location>
        <begin position="725"/>
        <end position="746"/>
    </location>
</feature>
<evidence type="ECO:0000256" key="3">
    <source>
        <dbReference type="SAM" id="SignalP"/>
    </source>
</evidence>
<dbReference type="SMART" id="SM00457">
    <property type="entry name" value="MACPF"/>
    <property type="match status" value="1"/>
</dbReference>
<organism evidence="5 6">
    <name type="scientific">Owenia fusiformis</name>
    <name type="common">Polychaete worm</name>
    <dbReference type="NCBI Taxonomy" id="6347"/>
    <lineage>
        <taxon>Eukaryota</taxon>
        <taxon>Metazoa</taxon>
        <taxon>Spiralia</taxon>
        <taxon>Lophotrochozoa</taxon>
        <taxon>Annelida</taxon>
        <taxon>Polychaeta</taxon>
        <taxon>Sedentaria</taxon>
        <taxon>Canalipalpata</taxon>
        <taxon>Sabellida</taxon>
        <taxon>Oweniida</taxon>
        <taxon>Oweniidae</taxon>
        <taxon>Owenia</taxon>
    </lineage>
</organism>
<feature type="region of interest" description="Disordered" evidence="1">
    <location>
        <begin position="754"/>
        <end position="804"/>
    </location>
</feature>
<evidence type="ECO:0000256" key="2">
    <source>
        <dbReference type="SAM" id="Phobius"/>
    </source>
</evidence>